<dbReference type="Gene3D" id="3.30.70.330">
    <property type="match status" value="1"/>
</dbReference>
<dbReference type="GO" id="GO:0005654">
    <property type="term" value="C:nucleoplasm"/>
    <property type="evidence" value="ECO:0007669"/>
    <property type="project" value="UniProtKB-SubCell"/>
</dbReference>
<dbReference type="AlphaFoldDB" id="A0A7M7TGZ5"/>
<dbReference type="GeneID" id="588567"/>
<evidence type="ECO:0000313" key="7">
    <source>
        <dbReference type="EnsemblMetazoa" id="XP_793337"/>
    </source>
</evidence>
<dbReference type="KEGG" id="spu:588567"/>
<evidence type="ECO:0000256" key="2">
    <source>
        <dbReference type="ARBA" id="ARBA00022884"/>
    </source>
</evidence>
<dbReference type="InterPro" id="IPR052285">
    <property type="entry name" value="NEXT_complex_subunit"/>
</dbReference>
<dbReference type="GO" id="GO:0005634">
    <property type="term" value="C:nucleus"/>
    <property type="evidence" value="ECO:0000318"/>
    <property type="project" value="GO_Central"/>
</dbReference>
<dbReference type="GO" id="GO:0003727">
    <property type="term" value="F:single-stranded RNA binding"/>
    <property type="evidence" value="ECO:0000318"/>
    <property type="project" value="GO_Central"/>
</dbReference>
<evidence type="ECO:0000259" key="6">
    <source>
        <dbReference type="PROSITE" id="PS50102"/>
    </source>
</evidence>
<evidence type="ECO:0000313" key="8">
    <source>
        <dbReference type="Proteomes" id="UP000007110"/>
    </source>
</evidence>
<feature type="domain" description="RRM" evidence="6">
    <location>
        <begin position="7"/>
        <end position="84"/>
    </location>
</feature>
<feature type="compositionally biased region" description="Basic residues" evidence="5">
    <location>
        <begin position="344"/>
        <end position="353"/>
    </location>
</feature>
<proteinExistence type="predicted"/>
<protein>
    <recommendedName>
        <fullName evidence="6">RRM domain-containing protein</fullName>
    </recommendedName>
</protein>
<dbReference type="InterPro" id="IPR035979">
    <property type="entry name" value="RBD_domain_sf"/>
</dbReference>
<reference evidence="7" key="2">
    <citation type="submission" date="2021-01" db="UniProtKB">
        <authorList>
            <consortium name="EnsemblMetazoa"/>
        </authorList>
    </citation>
    <scope>IDENTIFICATION</scope>
</reference>
<feature type="compositionally biased region" description="Gly residues" evidence="5">
    <location>
        <begin position="107"/>
        <end position="118"/>
    </location>
</feature>
<dbReference type="OrthoDB" id="407442at2759"/>
<evidence type="ECO:0000256" key="3">
    <source>
        <dbReference type="ARBA" id="ARBA00023242"/>
    </source>
</evidence>
<name>A0A7M7TGZ5_STRPU</name>
<dbReference type="PANTHER" id="PTHR13798">
    <property type="entry name" value="RNA BINDING MOTIF RBM PROTEIN -RELATED"/>
    <property type="match status" value="1"/>
</dbReference>
<dbReference type="GO" id="GO:0000381">
    <property type="term" value="P:regulation of alternative mRNA splicing, via spliceosome"/>
    <property type="evidence" value="ECO:0000318"/>
    <property type="project" value="GO_Central"/>
</dbReference>
<feature type="region of interest" description="Disordered" evidence="5">
    <location>
        <begin position="83"/>
        <end position="353"/>
    </location>
</feature>
<dbReference type="InterPro" id="IPR000504">
    <property type="entry name" value="RRM_dom"/>
</dbReference>
<dbReference type="Proteomes" id="UP000007110">
    <property type="component" value="Unassembled WGS sequence"/>
</dbReference>
<evidence type="ECO:0000256" key="4">
    <source>
        <dbReference type="PROSITE-ProRule" id="PRU00176"/>
    </source>
</evidence>
<dbReference type="InParanoid" id="A0A7M7TGZ5"/>
<dbReference type="PROSITE" id="PS50102">
    <property type="entry name" value="RRM"/>
    <property type="match status" value="1"/>
</dbReference>
<dbReference type="PANTHER" id="PTHR13798:SF11">
    <property type="entry name" value="RNA-BINDING PROTEIN 7-RELATED"/>
    <property type="match status" value="1"/>
</dbReference>
<dbReference type="SUPFAM" id="SSF54928">
    <property type="entry name" value="RNA-binding domain, RBD"/>
    <property type="match status" value="1"/>
</dbReference>
<sequence length="353" mass="39166">MNDQADRTLWVGNLDPRVTDEILFELFLQAGPLQHVNIAKDKEGNQRNFAFVEFKHDVSVPYSMQLMGGLALFNRGLRLQFRSGSKHQSTPQQPMMPATPPMPHPGFTGGGGSGGMGLLGAPPMQGGGAGGRLPPPIHRSTSAPGSMAKMGQVFQGGGGVPLMGTHHSMGSPMGHPPPGNVQMQSMGLPPGTPFSQGAAMQGMPLSNRRDQSPTHQPGSPRHSYDSPERRGSDSRGPPNRTTDRYSDDNRARPERDYSSRFDNKESHDFNRQRSYGRDDGSDFRGRDSSLDQRSRDRGRYNDESRVPDLDGRRDYDQDRQGRDRYRDRSDDRSEGRRGFDDGHSHRRNYHSGR</sequence>
<dbReference type="InterPro" id="IPR012677">
    <property type="entry name" value="Nucleotide-bd_a/b_plait_sf"/>
</dbReference>
<keyword evidence="8" id="KW-1185">Reference proteome</keyword>
<dbReference type="EnsemblMetazoa" id="XM_788244">
    <property type="protein sequence ID" value="XP_793337"/>
    <property type="gene ID" value="LOC588567"/>
</dbReference>
<dbReference type="CDD" id="cd12336">
    <property type="entry name" value="RRM_RBM7_like"/>
    <property type="match status" value="1"/>
</dbReference>
<feature type="compositionally biased region" description="Basic and acidic residues" evidence="5">
    <location>
        <begin position="222"/>
        <end position="233"/>
    </location>
</feature>
<comment type="subcellular location">
    <subcellularLocation>
        <location evidence="1">Nucleus</location>
        <location evidence="1">Nucleoplasm</location>
    </subcellularLocation>
</comment>
<reference evidence="8" key="1">
    <citation type="submission" date="2015-02" db="EMBL/GenBank/DDBJ databases">
        <title>Genome sequencing for Strongylocentrotus purpuratus.</title>
        <authorList>
            <person name="Murali S."/>
            <person name="Liu Y."/>
            <person name="Vee V."/>
            <person name="English A."/>
            <person name="Wang M."/>
            <person name="Skinner E."/>
            <person name="Han Y."/>
            <person name="Muzny D.M."/>
            <person name="Worley K.C."/>
            <person name="Gibbs R.A."/>
        </authorList>
    </citation>
    <scope>NUCLEOTIDE SEQUENCE</scope>
</reference>
<organism evidence="7 8">
    <name type="scientific">Strongylocentrotus purpuratus</name>
    <name type="common">Purple sea urchin</name>
    <dbReference type="NCBI Taxonomy" id="7668"/>
    <lineage>
        <taxon>Eukaryota</taxon>
        <taxon>Metazoa</taxon>
        <taxon>Echinodermata</taxon>
        <taxon>Eleutherozoa</taxon>
        <taxon>Echinozoa</taxon>
        <taxon>Echinoidea</taxon>
        <taxon>Euechinoidea</taxon>
        <taxon>Echinacea</taxon>
        <taxon>Camarodonta</taxon>
        <taxon>Echinidea</taxon>
        <taxon>Strongylocentrotidae</taxon>
        <taxon>Strongylocentrotus</taxon>
    </lineage>
</organism>
<accession>A0A7M7TGZ5</accession>
<keyword evidence="3" id="KW-0539">Nucleus</keyword>
<dbReference type="RefSeq" id="XP_793337.3">
    <property type="nucleotide sequence ID" value="XM_788244.5"/>
</dbReference>
<evidence type="ECO:0000256" key="1">
    <source>
        <dbReference type="ARBA" id="ARBA00004642"/>
    </source>
</evidence>
<keyword evidence="2 4" id="KW-0694">RNA-binding</keyword>
<evidence type="ECO:0000256" key="5">
    <source>
        <dbReference type="SAM" id="MobiDB-lite"/>
    </source>
</evidence>
<dbReference type="OMA" id="PYSMQLM"/>
<dbReference type="Pfam" id="PF00076">
    <property type="entry name" value="RRM_1"/>
    <property type="match status" value="1"/>
</dbReference>
<dbReference type="SMART" id="SM00360">
    <property type="entry name" value="RRM"/>
    <property type="match status" value="1"/>
</dbReference>
<feature type="compositionally biased region" description="Basic and acidic residues" evidence="5">
    <location>
        <begin position="241"/>
        <end position="343"/>
    </location>
</feature>